<name>A0A9P6G285_9FUNG</name>
<organism evidence="2 3">
    <name type="scientific">Lunasporangiospora selenospora</name>
    <dbReference type="NCBI Taxonomy" id="979761"/>
    <lineage>
        <taxon>Eukaryota</taxon>
        <taxon>Fungi</taxon>
        <taxon>Fungi incertae sedis</taxon>
        <taxon>Mucoromycota</taxon>
        <taxon>Mortierellomycotina</taxon>
        <taxon>Mortierellomycetes</taxon>
        <taxon>Mortierellales</taxon>
        <taxon>Mortierellaceae</taxon>
        <taxon>Lunasporangiospora</taxon>
    </lineage>
</organism>
<feature type="compositionally biased region" description="Basic and acidic residues" evidence="1">
    <location>
        <begin position="157"/>
        <end position="169"/>
    </location>
</feature>
<dbReference type="AlphaFoldDB" id="A0A9P6G285"/>
<evidence type="ECO:0000256" key="1">
    <source>
        <dbReference type="SAM" id="MobiDB-lite"/>
    </source>
</evidence>
<dbReference type="EMBL" id="JAABOA010000064">
    <property type="protein sequence ID" value="KAF9586173.1"/>
    <property type="molecule type" value="Genomic_DNA"/>
</dbReference>
<reference evidence="2" key="1">
    <citation type="journal article" date="2020" name="Fungal Divers.">
        <title>Resolving the Mortierellaceae phylogeny through synthesis of multi-gene phylogenetics and phylogenomics.</title>
        <authorList>
            <person name="Vandepol N."/>
            <person name="Liber J."/>
            <person name="Desiro A."/>
            <person name="Na H."/>
            <person name="Kennedy M."/>
            <person name="Barry K."/>
            <person name="Grigoriev I.V."/>
            <person name="Miller A.N."/>
            <person name="O'Donnell K."/>
            <person name="Stajich J.E."/>
            <person name="Bonito G."/>
        </authorList>
    </citation>
    <scope>NUCLEOTIDE SEQUENCE</scope>
    <source>
        <strain evidence="2">KOD1015</strain>
    </source>
</reference>
<gene>
    <name evidence="2" type="ORF">BGW38_008982</name>
</gene>
<feature type="region of interest" description="Disordered" evidence="1">
    <location>
        <begin position="116"/>
        <end position="203"/>
    </location>
</feature>
<dbReference type="Proteomes" id="UP000780801">
    <property type="component" value="Unassembled WGS sequence"/>
</dbReference>
<feature type="region of interest" description="Disordered" evidence="1">
    <location>
        <begin position="45"/>
        <end position="101"/>
    </location>
</feature>
<proteinExistence type="predicted"/>
<feature type="compositionally biased region" description="Acidic residues" evidence="1">
    <location>
        <begin position="170"/>
        <end position="195"/>
    </location>
</feature>
<keyword evidence="3" id="KW-1185">Reference proteome</keyword>
<feature type="compositionally biased region" description="Polar residues" evidence="1">
    <location>
        <begin position="56"/>
        <end position="68"/>
    </location>
</feature>
<dbReference type="OrthoDB" id="2430011at2759"/>
<accession>A0A9P6G285</accession>
<sequence>MPPAHFSPSRKYAFFAQHAGMPWTYGAPLVHGPPVINDTVTASSSEARLEEMHQRTAGSSYQGPNNHNIRYGVAPLSDQEREEEGEEEEKEERAENPMGLSAEAFAIFEFSRKFREEKARAAQQEAELARKKKRKRQGLRTGDQKRLNSSFAGSKVGPDRNDIMVKEGNLEENDLDDDDDDDDDDDEDSSSEAQDEPSVTDITFMTKRKRYRDKIRQRLYSEQACSLSAEAQKQVKEQRQKVDMLESMLNQTYRSSLASLPSASSLKEKGTQPKVVYWPGLPLRC</sequence>
<evidence type="ECO:0000313" key="2">
    <source>
        <dbReference type="EMBL" id="KAF9586173.1"/>
    </source>
</evidence>
<feature type="compositionally biased region" description="Acidic residues" evidence="1">
    <location>
        <begin position="80"/>
        <end position="90"/>
    </location>
</feature>
<protein>
    <submittedName>
        <fullName evidence="2">Uncharacterized protein</fullName>
    </submittedName>
</protein>
<evidence type="ECO:0000313" key="3">
    <source>
        <dbReference type="Proteomes" id="UP000780801"/>
    </source>
</evidence>
<comment type="caution">
    <text evidence="2">The sequence shown here is derived from an EMBL/GenBank/DDBJ whole genome shotgun (WGS) entry which is preliminary data.</text>
</comment>